<evidence type="ECO:0000313" key="9">
    <source>
        <dbReference type="Proteomes" id="UP000233256"/>
    </source>
</evidence>
<keyword evidence="2" id="KW-1003">Cell membrane</keyword>
<keyword evidence="4 6" id="KW-1133">Transmembrane helix</keyword>
<dbReference type="Proteomes" id="UP000233256">
    <property type="component" value="Unassembled WGS sequence"/>
</dbReference>
<keyword evidence="5 6" id="KW-0472">Membrane</keyword>
<dbReference type="AlphaFoldDB" id="A0A2N1PIS8"/>
<dbReference type="GO" id="GO:0005886">
    <property type="term" value="C:plasma membrane"/>
    <property type="evidence" value="ECO:0007669"/>
    <property type="project" value="UniProtKB-SubCell"/>
</dbReference>
<dbReference type="Pfam" id="PF13396">
    <property type="entry name" value="PLDc_N"/>
    <property type="match status" value="1"/>
</dbReference>
<sequence length="58" mass="6493">MLAGLPGILWLWALIDVLKSEFTGINKLVWLIAIMIPLIGPILYLFIGADQKIKNSEK</sequence>
<feature type="domain" description="Cardiolipin synthase N-terminal" evidence="7">
    <location>
        <begin position="8"/>
        <end position="48"/>
    </location>
</feature>
<feature type="transmembrane region" description="Helical" evidence="6">
    <location>
        <begin position="29"/>
        <end position="49"/>
    </location>
</feature>
<evidence type="ECO:0000256" key="2">
    <source>
        <dbReference type="ARBA" id="ARBA00022475"/>
    </source>
</evidence>
<comment type="subcellular location">
    <subcellularLocation>
        <location evidence="1">Cell membrane</location>
        <topology evidence="1">Multi-pass membrane protein</topology>
    </subcellularLocation>
</comment>
<name>A0A2N1PIS8_9BACT</name>
<evidence type="ECO:0000256" key="4">
    <source>
        <dbReference type="ARBA" id="ARBA00022989"/>
    </source>
</evidence>
<dbReference type="InterPro" id="IPR027379">
    <property type="entry name" value="CLS_N"/>
</dbReference>
<gene>
    <name evidence="8" type="ORF">CVV64_19770</name>
</gene>
<dbReference type="EMBL" id="PGXC01000057">
    <property type="protein sequence ID" value="PKK88244.1"/>
    <property type="molecule type" value="Genomic_DNA"/>
</dbReference>
<organism evidence="8 9">
    <name type="scientific">Candidatus Wallbacteria bacterium HGW-Wallbacteria-1</name>
    <dbReference type="NCBI Taxonomy" id="2013854"/>
    <lineage>
        <taxon>Bacteria</taxon>
        <taxon>Candidatus Walliibacteriota</taxon>
    </lineage>
</organism>
<evidence type="ECO:0000256" key="3">
    <source>
        <dbReference type="ARBA" id="ARBA00022692"/>
    </source>
</evidence>
<accession>A0A2N1PIS8</accession>
<keyword evidence="3 6" id="KW-0812">Transmembrane</keyword>
<evidence type="ECO:0000259" key="7">
    <source>
        <dbReference type="Pfam" id="PF13396"/>
    </source>
</evidence>
<evidence type="ECO:0000313" key="8">
    <source>
        <dbReference type="EMBL" id="PKK88244.1"/>
    </source>
</evidence>
<reference evidence="8 9" key="1">
    <citation type="journal article" date="2017" name="ISME J.">
        <title>Potential for microbial H2 and metal transformations associated with novel bacteria and archaea in deep terrestrial subsurface sediments.</title>
        <authorList>
            <person name="Hernsdorf A.W."/>
            <person name="Amano Y."/>
            <person name="Miyakawa K."/>
            <person name="Ise K."/>
            <person name="Suzuki Y."/>
            <person name="Anantharaman K."/>
            <person name="Probst A."/>
            <person name="Burstein D."/>
            <person name="Thomas B.C."/>
            <person name="Banfield J.F."/>
        </authorList>
    </citation>
    <scope>NUCLEOTIDE SEQUENCE [LARGE SCALE GENOMIC DNA]</scope>
    <source>
        <strain evidence="8">HGW-Wallbacteria-1</strain>
    </source>
</reference>
<evidence type="ECO:0000256" key="5">
    <source>
        <dbReference type="ARBA" id="ARBA00023136"/>
    </source>
</evidence>
<evidence type="ECO:0000256" key="1">
    <source>
        <dbReference type="ARBA" id="ARBA00004651"/>
    </source>
</evidence>
<protein>
    <recommendedName>
        <fullName evidence="7">Cardiolipin synthase N-terminal domain-containing protein</fullName>
    </recommendedName>
</protein>
<proteinExistence type="predicted"/>
<evidence type="ECO:0000256" key="6">
    <source>
        <dbReference type="SAM" id="Phobius"/>
    </source>
</evidence>
<comment type="caution">
    <text evidence="8">The sequence shown here is derived from an EMBL/GenBank/DDBJ whole genome shotgun (WGS) entry which is preliminary data.</text>
</comment>